<protein>
    <submittedName>
        <fullName evidence="2">CoA transferase</fullName>
    </submittedName>
</protein>
<comment type="caution">
    <text evidence="2">The sequence shown here is derived from an EMBL/GenBank/DDBJ whole genome shotgun (WGS) entry which is preliminary data.</text>
</comment>
<dbReference type="Pfam" id="PF02515">
    <property type="entry name" value="CoA_transf_3"/>
    <property type="match status" value="1"/>
</dbReference>
<dbReference type="GO" id="GO:0016740">
    <property type="term" value="F:transferase activity"/>
    <property type="evidence" value="ECO:0007669"/>
    <property type="project" value="UniProtKB-KW"/>
</dbReference>
<reference evidence="2 3" key="1">
    <citation type="journal article" date="2019" name="Int. J. Syst. Evol. Microbiol.">
        <title>The Global Catalogue of Microorganisms (GCM) 10K type strain sequencing project: providing services to taxonomists for standard genome sequencing and annotation.</title>
        <authorList>
            <consortium name="The Broad Institute Genomics Platform"/>
            <consortium name="The Broad Institute Genome Sequencing Center for Infectious Disease"/>
            <person name="Wu L."/>
            <person name="Ma J."/>
        </authorList>
    </citation>
    <scope>NUCLEOTIDE SEQUENCE [LARGE SCALE GENOMIC DNA]</scope>
    <source>
        <strain evidence="2 3">JCM 3106</strain>
    </source>
</reference>
<dbReference type="InterPro" id="IPR003673">
    <property type="entry name" value="CoA-Trfase_fam_III"/>
</dbReference>
<dbReference type="RefSeq" id="WP_344900456.1">
    <property type="nucleotide sequence ID" value="NZ_BAAAWD010000015.1"/>
</dbReference>
<dbReference type="Gene3D" id="3.40.50.10540">
    <property type="entry name" value="Crotonobetainyl-coa:carnitine coa-transferase, domain 1"/>
    <property type="match status" value="1"/>
</dbReference>
<keyword evidence="3" id="KW-1185">Reference proteome</keyword>
<dbReference type="InterPro" id="IPR050483">
    <property type="entry name" value="CoA-transferase_III_domain"/>
</dbReference>
<proteinExistence type="predicted"/>
<dbReference type="EMBL" id="BAAAWD010000015">
    <property type="protein sequence ID" value="GAA3023207.1"/>
    <property type="molecule type" value="Genomic_DNA"/>
</dbReference>
<name>A0ABN3Y966_9ACTN</name>
<evidence type="ECO:0000313" key="2">
    <source>
        <dbReference type="EMBL" id="GAA3023207.1"/>
    </source>
</evidence>
<dbReference type="InterPro" id="IPR044855">
    <property type="entry name" value="CoA-Trfase_III_dom3_sf"/>
</dbReference>
<evidence type="ECO:0000256" key="1">
    <source>
        <dbReference type="ARBA" id="ARBA00022679"/>
    </source>
</evidence>
<dbReference type="Gene3D" id="3.30.1540.10">
    <property type="entry name" value="formyl-coa transferase, domain 3"/>
    <property type="match status" value="1"/>
</dbReference>
<keyword evidence="1 2" id="KW-0808">Transferase</keyword>
<organism evidence="2 3">
    <name type="scientific">Streptosporangium longisporum</name>
    <dbReference type="NCBI Taxonomy" id="46187"/>
    <lineage>
        <taxon>Bacteria</taxon>
        <taxon>Bacillati</taxon>
        <taxon>Actinomycetota</taxon>
        <taxon>Actinomycetes</taxon>
        <taxon>Streptosporangiales</taxon>
        <taxon>Streptosporangiaceae</taxon>
        <taxon>Streptosporangium</taxon>
    </lineage>
</organism>
<dbReference type="Proteomes" id="UP001499930">
    <property type="component" value="Unassembled WGS sequence"/>
</dbReference>
<accession>A0ABN3Y966</accession>
<gene>
    <name evidence="2" type="ORF">GCM10017559_55600</name>
</gene>
<dbReference type="SUPFAM" id="SSF89796">
    <property type="entry name" value="CoA-transferase family III (CaiB/BaiF)"/>
    <property type="match status" value="1"/>
</dbReference>
<dbReference type="PANTHER" id="PTHR48207">
    <property type="entry name" value="SUCCINATE--HYDROXYMETHYLGLUTARATE COA-TRANSFERASE"/>
    <property type="match status" value="1"/>
</dbReference>
<dbReference type="InterPro" id="IPR023606">
    <property type="entry name" value="CoA-Trfase_III_dom_1_sf"/>
</dbReference>
<sequence>MRGLPLGDVRVVELGQLLAGPFCGQLLGDFGAEIIKVEDPGRGDPMRQWGREKPHGTSLWWPVVARNKKSVTCDLRTAEGQDLVRRLVERADVLLENFRPGTLERWGMSPDRLHEINPGLVITRVTGFGQTGPYAPRAGYGSIGEAMGGIRYVTGDPDRPPSRAGISLGDSLAATHACVGTLVALHERERSGKGQVVDSAIYEAVLAMMESMLPEWQQASYQRERTGPVLPNVSPSNVYPTADGDSVLIAANQDSVFRRLAATMGADELATDERYATHGARGAHMAELDETIARWTALFPADELLEILHRDGVPAGRIYRAADMFDDPHFAAREAIVHVPHPEFGELAMQNVVPKLSETPGSVRSAGPELGAHNDEVYRGLLGLSGEEIARLAATGII</sequence>
<dbReference type="PANTHER" id="PTHR48207:SF3">
    <property type="entry name" value="SUCCINATE--HYDROXYMETHYLGLUTARATE COA-TRANSFERASE"/>
    <property type="match status" value="1"/>
</dbReference>
<evidence type="ECO:0000313" key="3">
    <source>
        <dbReference type="Proteomes" id="UP001499930"/>
    </source>
</evidence>